<sequence length="164" mass="19478">MKTIRFRYRKIIDASAKDTWDKMVWEDSFMEFKMQFQLFDQEGKYSSFGTLLRENSKAEQLHFLVGGSVMGYIEQLNGMMPDIVDNAGLRFMPIQECRFEIINSDRRNIERHQVAFNFYSSNMIWHETIGEKLLISSLSPDNEIYKTHLLSIRPYVTIDHIQYD</sequence>
<protein>
    <submittedName>
        <fullName evidence="1">Uncharacterized protein</fullName>
    </submittedName>
</protein>
<dbReference type="AlphaFoldDB" id="A0A2W5F011"/>
<gene>
    <name evidence="1" type="ORF">DI598_11285</name>
</gene>
<organism evidence="1 2">
    <name type="scientific">Pseudopedobacter saltans</name>
    <dbReference type="NCBI Taxonomy" id="151895"/>
    <lineage>
        <taxon>Bacteria</taxon>
        <taxon>Pseudomonadati</taxon>
        <taxon>Bacteroidota</taxon>
        <taxon>Sphingobacteriia</taxon>
        <taxon>Sphingobacteriales</taxon>
        <taxon>Sphingobacteriaceae</taxon>
        <taxon>Pseudopedobacter</taxon>
    </lineage>
</organism>
<comment type="caution">
    <text evidence="1">The sequence shown here is derived from an EMBL/GenBank/DDBJ whole genome shotgun (WGS) entry which is preliminary data.</text>
</comment>
<dbReference type="EMBL" id="QFOI01000201">
    <property type="protein sequence ID" value="PZP47157.1"/>
    <property type="molecule type" value="Genomic_DNA"/>
</dbReference>
<evidence type="ECO:0000313" key="1">
    <source>
        <dbReference type="EMBL" id="PZP47157.1"/>
    </source>
</evidence>
<accession>A0A2W5F011</accession>
<dbReference type="Proteomes" id="UP000249645">
    <property type="component" value="Unassembled WGS sequence"/>
</dbReference>
<name>A0A2W5F011_9SPHI</name>
<reference evidence="1 2" key="1">
    <citation type="submission" date="2017-11" db="EMBL/GenBank/DDBJ databases">
        <title>Infants hospitalized years apart are colonized by the same room-sourced microbial strains.</title>
        <authorList>
            <person name="Brooks B."/>
            <person name="Olm M.R."/>
            <person name="Firek B.A."/>
            <person name="Baker R."/>
            <person name="Thomas B.C."/>
            <person name="Morowitz M.J."/>
            <person name="Banfield J.F."/>
        </authorList>
    </citation>
    <scope>NUCLEOTIDE SEQUENCE [LARGE SCALE GENOMIC DNA]</scope>
    <source>
        <strain evidence="1">S2_009_000_R2_76</strain>
    </source>
</reference>
<proteinExistence type="predicted"/>
<evidence type="ECO:0000313" key="2">
    <source>
        <dbReference type="Proteomes" id="UP000249645"/>
    </source>
</evidence>